<reference evidence="1 2" key="1">
    <citation type="submission" date="2021-10" db="EMBL/GenBank/DDBJ databases">
        <title>Whole-genome sequencing analysis of Laribacter hongkongensis: virulence gene profiles, carbohydrate-active enzyme prediction, and antimicrobial resistance characterization.</title>
        <authorList>
            <person name="Yuan P."/>
            <person name="Zhan Y."/>
            <person name="Chen D."/>
        </authorList>
    </citation>
    <scope>NUCLEOTIDE SEQUENCE [LARGE SCALE GENOMIC DNA]</scope>
    <source>
        <strain evidence="1 2">W67</strain>
    </source>
</reference>
<name>A0ABD4ST31_9NEIS</name>
<organism evidence="1 2">
    <name type="scientific">Laribacter hongkongensis</name>
    <dbReference type="NCBI Taxonomy" id="168471"/>
    <lineage>
        <taxon>Bacteria</taxon>
        <taxon>Pseudomonadati</taxon>
        <taxon>Pseudomonadota</taxon>
        <taxon>Betaproteobacteria</taxon>
        <taxon>Neisseriales</taxon>
        <taxon>Aquaspirillaceae</taxon>
        <taxon>Laribacter</taxon>
    </lineage>
</organism>
<evidence type="ECO:0000313" key="1">
    <source>
        <dbReference type="EMBL" id="MCG9026935.1"/>
    </source>
</evidence>
<protein>
    <submittedName>
        <fullName evidence="1">Uncharacterized protein</fullName>
    </submittedName>
</protein>
<accession>A0ABD4ST31</accession>
<evidence type="ECO:0000313" key="2">
    <source>
        <dbReference type="Proteomes" id="UP001200247"/>
    </source>
</evidence>
<dbReference type="Proteomes" id="UP001200247">
    <property type="component" value="Unassembled WGS sequence"/>
</dbReference>
<comment type="caution">
    <text evidence="1">The sequence shown here is derived from an EMBL/GenBank/DDBJ whole genome shotgun (WGS) entry which is preliminary data.</text>
</comment>
<dbReference type="RefSeq" id="WP_239894405.1">
    <property type="nucleotide sequence ID" value="NZ_JAJAXM010000031.1"/>
</dbReference>
<sequence>MLTLAKLCELAGIKHPTEPVDCWPEPGCVLKPFGKHEIFSEQAGIYVHPESHWMHLDSEESVTDLVAPHPTGNFSEPAMALPCDLQDAIAFFECNDMEYHFQYHREDNSLGNRLREYLAGDRSIETKECMQGVASDASAVPGKQPATSVGRIAVEVAWHIECRTGRRADAAIVMKELRKMATDGAKPDILIEPGPRSVCWLTSKGARKDYTLEACGKTLKNWNASRA</sequence>
<proteinExistence type="predicted"/>
<dbReference type="AlphaFoldDB" id="A0ABD4ST31"/>
<dbReference type="EMBL" id="JAJAXM010000031">
    <property type="protein sequence ID" value="MCG9026935.1"/>
    <property type="molecule type" value="Genomic_DNA"/>
</dbReference>
<gene>
    <name evidence="1" type="ORF">LH440_13690</name>
</gene>